<evidence type="ECO:0000313" key="1">
    <source>
        <dbReference type="EMBL" id="BBO31051.1"/>
    </source>
</evidence>
<dbReference type="Proteomes" id="UP000326837">
    <property type="component" value="Chromosome"/>
</dbReference>
<dbReference type="RefSeq" id="WP_152097268.1">
    <property type="nucleotide sequence ID" value="NZ_AP021861.1"/>
</dbReference>
<organism evidence="1 2">
    <name type="scientific">Lacipirellula parvula</name>
    <dbReference type="NCBI Taxonomy" id="2650471"/>
    <lineage>
        <taxon>Bacteria</taxon>
        <taxon>Pseudomonadati</taxon>
        <taxon>Planctomycetota</taxon>
        <taxon>Planctomycetia</taxon>
        <taxon>Pirellulales</taxon>
        <taxon>Lacipirellulaceae</taxon>
        <taxon>Lacipirellula</taxon>
    </lineage>
</organism>
<evidence type="ECO:0000313" key="2">
    <source>
        <dbReference type="Proteomes" id="UP000326837"/>
    </source>
</evidence>
<protein>
    <recommendedName>
        <fullName evidence="3">Nucleotide-diphospho-sugar transferase domain-containing protein</fullName>
    </recommendedName>
</protein>
<accession>A0A5K7X8G2</accession>
<keyword evidence="2" id="KW-1185">Reference proteome</keyword>
<evidence type="ECO:0008006" key="3">
    <source>
        <dbReference type="Google" id="ProtNLM"/>
    </source>
</evidence>
<gene>
    <name evidence="1" type="ORF">PLANPX_0663</name>
</gene>
<proteinExistence type="predicted"/>
<sequence>MSELAAVCCYFNPCRYAARRRNYDAFRRRIERSGVSLLTIELLFGEDDKSELGGHGDVITLLGGDVMWQKERLLQYGIDLLIADSQTAVAWLDADIVFGQLDWHESVLRQLEHFDCVQTFDRLVSYHGPGYRTSIATAKDPKSLSAGGGWAATCEFWRRVELYQHCIVGGGDTMMAKVFLEFGQENPRIWSWQFNGPRMQGMNADFREHVIAWARRSWGPWRVGCTDEVTAYLLPHGTRSNRQYGARHKILDDFRPLSDIKLGPQGAWQWGSCKPDLHQSIANYFLGRKEDEV</sequence>
<reference evidence="2" key="1">
    <citation type="submission" date="2019-10" db="EMBL/GenBank/DDBJ databases">
        <title>Lacipirellula parvula gen. nov., sp. nov., representing a lineage of planctomycetes widespread in freshwater anoxic habitats, and description of the family Lacipirellulaceae.</title>
        <authorList>
            <person name="Dedysh S.N."/>
            <person name="Kulichevskaya I.S."/>
            <person name="Beletsky A.V."/>
            <person name="Rakitin A.L."/>
            <person name="Mardanov A.V."/>
            <person name="Ivanova A.A."/>
            <person name="Saltykova V.X."/>
            <person name="Rijpstra W.I.C."/>
            <person name="Sinninghe Damste J.S."/>
            <person name="Ravin N.V."/>
        </authorList>
    </citation>
    <scope>NUCLEOTIDE SEQUENCE [LARGE SCALE GENOMIC DNA]</scope>
    <source>
        <strain evidence="2">PX69</strain>
    </source>
</reference>
<dbReference type="EMBL" id="AP021861">
    <property type="protein sequence ID" value="BBO31051.1"/>
    <property type="molecule type" value="Genomic_DNA"/>
</dbReference>
<dbReference type="AlphaFoldDB" id="A0A5K7X8G2"/>
<dbReference type="KEGG" id="lpav:PLANPX_0663"/>
<name>A0A5K7X8G2_9BACT</name>